<reference evidence="3" key="1">
    <citation type="journal article" date="2019" name="Int. J. Syst. Evol. Microbiol.">
        <title>The Global Catalogue of Microorganisms (GCM) 10K type strain sequencing project: providing services to taxonomists for standard genome sequencing and annotation.</title>
        <authorList>
            <consortium name="The Broad Institute Genomics Platform"/>
            <consortium name="The Broad Institute Genome Sequencing Center for Infectious Disease"/>
            <person name="Wu L."/>
            <person name="Ma J."/>
        </authorList>
    </citation>
    <scope>NUCLEOTIDE SEQUENCE [LARGE SCALE GENOMIC DNA]</scope>
    <source>
        <strain evidence="3">CCM 7043</strain>
    </source>
</reference>
<dbReference type="RefSeq" id="WP_377198690.1">
    <property type="nucleotide sequence ID" value="NZ_JBHUHF010000001.1"/>
</dbReference>
<feature type="compositionally biased region" description="Basic and acidic residues" evidence="1">
    <location>
        <begin position="1"/>
        <end position="13"/>
    </location>
</feature>
<proteinExistence type="predicted"/>
<evidence type="ECO:0000313" key="3">
    <source>
        <dbReference type="Proteomes" id="UP001597338"/>
    </source>
</evidence>
<protein>
    <recommendedName>
        <fullName evidence="4">Ig-like domain-containing protein</fullName>
    </recommendedName>
</protein>
<evidence type="ECO:0000313" key="2">
    <source>
        <dbReference type="EMBL" id="MFD2026884.1"/>
    </source>
</evidence>
<name>A0ABW4V9B5_9MICO</name>
<accession>A0ABW4V9B5</accession>
<gene>
    <name evidence="2" type="ORF">ACFSL2_15315</name>
</gene>
<evidence type="ECO:0008006" key="4">
    <source>
        <dbReference type="Google" id="ProtNLM"/>
    </source>
</evidence>
<dbReference type="EMBL" id="JBHUHF010000001">
    <property type="protein sequence ID" value="MFD2026884.1"/>
    <property type="molecule type" value="Genomic_DNA"/>
</dbReference>
<dbReference type="Proteomes" id="UP001597338">
    <property type="component" value="Unassembled WGS sequence"/>
</dbReference>
<keyword evidence="3" id="KW-1185">Reference proteome</keyword>
<feature type="region of interest" description="Disordered" evidence="1">
    <location>
        <begin position="1"/>
        <end position="25"/>
    </location>
</feature>
<sequence>MSYDDNHGQHDGRMGPAGSTTTAPAAARRLRTVRTAAVGGGVLAVIVGSVLGTTQFAAAGLPAALPAWSEQPTAERPASGADQPELLAGTGLECGANIADLGFAEEVRLAATGDLSTESVHYEGAWSTYSALPLRAADAAGADAPEDDLNSPTFVWVDQDGTVVDLGGWDEYPMDLAHEDSGPQAHEDRTSSCAPEGAEQWLADGAYDVYPMTVEYSSGTLVAGDPLPATIVDGEPRWAPGGQEAPVPFDLPGNPDQTLLSEHALGSVVVDRTGQWERRDTYRVVRPAADLVEGERYELQARCTSSDPDDKVAYRLVGAWGEVTGEIPCDGHDSTDGPWGYTHPAVLGSPTGVELTDVPGGVALAYVRLALAG</sequence>
<evidence type="ECO:0000256" key="1">
    <source>
        <dbReference type="SAM" id="MobiDB-lite"/>
    </source>
</evidence>
<comment type="caution">
    <text evidence="2">The sequence shown here is derived from an EMBL/GenBank/DDBJ whole genome shotgun (WGS) entry which is preliminary data.</text>
</comment>
<organism evidence="2 3">
    <name type="scientific">Promicromonospora aerolata</name>
    <dbReference type="NCBI Taxonomy" id="195749"/>
    <lineage>
        <taxon>Bacteria</taxon>
        <taxon>Bacillati</taxon>
        <taxon>Actinomycetota</taxon>
        <taxon>Actinomycetes</taxon>
        <taxon>Micrococcales</taxon>
        <taxon>Promicromonosporaceae</taxon>
        <taxon>Promicromonospora</taxon>
    </lineage>
</organism>